<dbReference type="EMBL" id="CP073372">
    <property type="protein sequence ID" value="QUJ74966.1"/>
    <property type="molecule type" value="Genomic_DNA"/>
</dbReference>
<evidence type="ECO:0000259" key="1">
    <source>
        <dbReference type="PROSITE" id="PS51118"/>
    </source>
</evidence>
<dbReference type="Proteomes" id="UP000011659">
    <property type="component" value="Unassembled WGS sequence"/>
</dbReference>
<accession>M0JLZ6</accession>
<gene>
    <name evidence="2" type="ORF">C436_18346</name>
    <name evidence="3" type="ORF">KDQ40_22880</name>
</gene>
<feature type="domain" description="HTH hxlR-type" evidence="1">
    <location>
        <begin position="1"/>
        <end position="91"/>
    </location>
</feature>
<keyword evidence="3" id="KW-0614">Plasmid</keyword>
<dbReference type="RefSeq" id="WP_004966133.1">
    <property type="nucleotide sequence ID" value="NZ_AOLR01000037.1"/>
</dbReference>
<geneLocation type="plasmid" evidence="3 5">
    <name>pHsi139</name>
</geneLocation>
<evidence type="ECO:0000313" key="2">
    <source>
        <dbReference type="EMBL" id="EMA10006.1"/>
    </source>
</evidence>
<dbReference type="Proteomes" id="UP000682967">
    <property type="component" value="Plasmid pHsi139"/>
</dbReference>
<dbReference type="PROSITE" id="PS51118">
    <property type="entry name" value="HTH_HXLR"/>
    <property type="match status" value="1"/>
</dbReference>
<name>M0JLZ6_9EURY</name>
<sequence>MVSEDVRKLVGRKRTLEILELLSEQGTLNYSEIEDTINSSSETISTALKLLVSHGLVQRIEQSSRNVQYESTESGKRFLDTLEEIERILSD</sequence>
<evidence type="ECO:0000313" key="5">
    <source>
        <dbReference type="Proteomes" id="UP000682967"/>
    </source>
</evidence>
<protein>
    <submittedName>
        <fullName evidence="3">Winged helix-turn-helix transcriptional regulator</fullName>
    </submittedName>
</protein>
<evidence type="ECO:0000313" key="4">
    <source>
        <dbReference type="Proteomes" id="UP000011659"/>
    </source>
</evidence>
<proteinExistence type="predicted"/>
<dbReference type="InterPro" id="IPR036388">
    <property type="entry name" value="WH-like_DNA-bd_sf"/>
</dbReference>
<dbReference type="InterPro" id="IPR036390">
    <property type="entry name" value="WH_DNA-bd_sf"/>
</dbReference>
<dbReference type="KEGG" id="hsin:KDQ40_22880"/>
<reference evidence="2 4" key="1">
    <citation type="journal article" date="2014" name="PLoS Genet.">
        <title>Phylogenetically driven sequencing of extremely halophilic archaea reveals strategies for static and dynamic osmo-response.</title>
        <authorList>
            <person name="Becker E.A."/>
            <person name="Seitzer P.M."/>
            <person name="Tritt A."/>
            <person name="Larsen D."/>
            <person name="Krusor M."/>
            <person name="Yao A.I."/>
            <person name="Wu D."/>
            <person name="Madern D."/>
            <person name="Eisen J.A."/>
            <person name="Darling A.E."/>
            <person name="Facciotti M.T."/>
        </authorList>
    </citation>
    <scope>NUCLEOTIDE SEQUENCE [LARGE SCALE GENOMIC DNA]</scope>
    <source>
        <strain evidence="2 4">ATCC 33800</strain>
    </source>
</reference>
<evidence type="ECO:0000313" key="3">
    <source>
        <dbReference type="EMBL" id="QUJ74966.1"/>
    </source>
</evidence>
<dbReference type="AlphaFoldDB" id="M0JLZ6"/>
<dbReference type="Gene3D" id="1.10.10.10">
    <property type="entry name" value="Winged helix-like DNA-binding domain superfamily/Winged helix DNA-binding domain"/>
    <property type="match status" value="1"/>
</dbReference>
<reference evidence="3" key="2">
    <citation type="submission" date="2021-04" db="EMBL/GenBank/DDBJ databases">
        <title>Complete Genome sequence and Methylome Analysis of the Haloarchaeon Haloarcula sinaiiensis.</title>
        <authorList>
            <person name="Fomenkov A."/>
            <person name="DasSarma P."/>
            <person name="DasSarma S."/>
            <person name="Roberts R.J."/>
        </authorList>
    </citation>
    <scope>NUCLEOTIDE SEQUENCE</scope>
    <source>
        <strain evidence="3">ATCC 33800</strain>
        <plasmid evidence="3">pHsi139</plasmid>
    </source>
</reference>
<dbReference type="GeneID" id="64825866"/>
<keyword evidence="4" id="KW-1185">Reference proteome</keyword>
<dbReference type="InterPro" id="IPR002577">
    <property type="entry name" value="HTH_HxlR"/>
</dbReference>
<dbReference type="OrthoDB" id="383126at2157"/>
<dbReference type="EMBL" id="AOLR01000037">
    <property type="protein sequence ID" value="EMA10006.1"/>
    <property type="molecule type" value="Genomic_DNA"/>
</dbReference>
<dbReference type="Pfam" id="PF01638">
    <property type="entry name" value="HxlR"/>
    <property type="match status" value="1"/>
</dbReference>
<dbReference type="SUPFAM" id="SSF46785">
    <property type="entry name" value="Winged helix' DNA-binding domain"/>
    <property type="match status" value="1"/>
</dbReference>
<organism evidence="2 4">
    <name type="scientific">Haloarcula marismortui ATCC 33800</name>
    <dbReference type="NCBI Taxonomy" id="662476"/>
    <lineage>
        <taxon>Archaea</taxon>
        <taxon>Methanobacteriati</taxon>
        <taxon>Methanobacteriota</taxon>
        <taxon>Stenosarchaea group</taxon>
        <taxon>Halobacteria</taxon>
        <taxon>Halobacteriales</taxon>
        <taxon>Haloarculaceae</taxon>
        <taxon>Haloarcula</taxon>
    </lineage>
</organism>